<dbReference type="InterPro" id="IPR000873">
    <property type="entry name" value="AMP-dep_synth/lig_dom"/>
</dbReference>
<dbReference type="Proteomes" id="UP001597168">
    <property type="component" value="Unassembled WGS sequence"/>
</dbReference>
<reference evidence="13" key="1">
    <citation type="journal article" date="2019" name="Int. J. Syst. Evol. Microbiol.">
        <title>The Global Catalogue of Microorganisms (GCM) 10K type strain sequencing project: providing services to taxonomists for standard genome sequencing and annotation.</title>
        <authorList>
            <consortium name="The Broad Institute Genomics Platform"/>
            <consortium name="The Broad Institute Genome Sequencing Center for Infectious Disease"/>
            <person name="Wu L."/>
            <person name="Ma J."/>
        </authorList>
    </citation>
    <scope>NUCLEOTIDE SEQUENCE [LARGE SCALE GENOMIC DNA]</scope>
    <source>
        <strain evidence="13">CCUG 60214</strain>
    </source>
</reference>
<dbReference type="Gene3D" id="3.30.300.30">
    <property type="match status" value="1"/>
</dbReference>
<feature type="domain" description="Ketosynthase family 3 (KS3)" evidence="11">
    <location>
        <begin position="1129"/>
        <end position="1559"/>
    </location>
</feature>
<feature type="region of interest" description="Disordered" evidence="9">
    <location>
        <begin position="1725"/>
        <end position="1758"/>
    </location>
</feature>
<dbReference type="InterPro" id="IPR036736">
    <property type="entry name" value="ACP-like_sf"/>
</dbReference>
<dbReference type="Pfam" id="PF22336">
    <property type="entry name" value="RhiE-like_linker"/>
    <property type="match status" value="1"/>
</dbReference>
<dbReference type="SMART" id="SM00825">
    <property type="entry name" value="PKS_KS"/>
    <property type="match status" value="1"/>
</dbReference>
<dbReference type="CDD" id="cd00833">
    <property type="entry name" value="PKS"/>
    <property type="match status" value="1"/>
</dbReference>
<proteinExistence type="predicted"/>
<dbReference type="Pfam" id="PF00501">
    <property type="entry name" value="AMP-binding"/>
    <property type="match status" value="1"/>
</dbReference>
<accession>A0ABW3QWS8</accession>
<keyword evidence="4" id="KW-0597">Phosphoprotein</keyword>
<dbReference type="Gene3D" id="1.10.1200.10">
    <property type="entry name" value="ACP-like"/>
    <property type="match status" value="1"/>
</dbReference>
<dbReference type="SMART" id="SM00823">
    <property type="entry name" value="PKS_PP"/>
    <property type="match status" value="1"/>
</dbReference>
<dbReference type="Gene3D" id="3.30.559.10">
    <property type="entry name" value="Chloramphenicol acetyltransferase-like domain"/>
    <property type="match status" value="1"/>
</dbReference>
<dbReference type="Pfam" id="PF02801">
    <property type="entry name" value="Ketoacyl-synt_C"/>
    <property type="match status" value="1"/>
</dbReference>
<evidence type="ECO:0000256" key="8">
    <source>
        <dbReference type="ARBA" id="ARBA00023295"/>
    </source>
</evidence>
<protein>
    <submittedName>
        <fullName evidence="12">Amino acid adenylation domain-containing protein</fullName>
    </submittedName>
</protein>
<dbReference type="InterPro" id="IPR020806">
    <property type="entry name" value="PKS_PP-bd"/>
</dbReference>
<dbReference type="Gene3D" id="3.40.47.10">
    <property type="match status" value="1"/>
</dbReference>
<feature type="compositionally biased region" description="Basic and acidic residues" evidence="9">
    <location>
        <begin position="1110"/>
        <end position="1127"/>
    </location>
</feature>
<dbReference type="SUPFAM" id="SSF56801">
    <property type="entry name" value="Acetyl-CoA synthetase-like"/>
    <property type="match status" value="1"/>
</dbReference>
<dbReference type="PROSITE" id="PS00455">
    <property type="entry name" value="AMP_BINDING"/>
    <property type="match status" value="1"/>
</dbReference>
<feature type="non-terminal residue" evidence="12">
    <location>
        <position position="1758"/>
    </location>
</feature>
<gene>
    <name evidence="12" type="ORF">ACFQ3T_19320</name>
</gene>
<dbReference type="InterPro" id="IPR054514">
    <property type="entry name" value="RhiE-like_linker"/>
</dbReference>
<dbReference type="EMBL" id="JBHTLK010000099">
    <property type="protein sequence ID" value="MFD1149289.1"/>
    <property type="molecule type" value="Genomic_DNA"/>
</dbReference>
<dbReference type="PANTHER" id="PTHR45527">
    <property type="entry name" value="NONRIBOSOMAL PEPTIDE SYNTHETASE"/>
    <property type="match status" value="1"/>
</dbReference>
<name>A0ABW3QWS8_9PSEU</name>
<evidence type="ECO:0000259" key="11">
    <source>
        <dbReference type="PROSITE" id="PS52004"/>
    </source>
</evidence>
<dbReference type="Pfam" id="PF00550">
    <property type="entry name" value="PP-binding"/>
    <property type="match status" value="1"/>
</dbReference>
<dbReference type="SUPFAM" id="SSF53901">
    <property type="entry name" value="Thiolase-like"/>
    <property type="match status" value="1"/>
</dbReference>
<evidence type="ECO:0000256" key="4">
    <source>
        <dbReference type="ARBA" id="ARBA00022553"/>
    </source>
</evidence>
<feature type="region of interest" description="Disordered" evidence="9">
    <location>
        <begin position="1086"/>
        <end position="1128"/>
    </location>
</feature>
<dbReference type="InterPro" id="IPR009081">
    <property type="entry name" value="PP-bd_ACP"/>
</dbReference>
<dbReference type="InterPro" id="IPR015910">
    <property type="entry name" value="I/U_nuclsd_hydro_CS"/>
</dbReference>
<dbReference type="InterPro" id="IPR016039">
    <property type="entry name" value="Thiolase-like"/>
</dbReference>
<feature type="region of interest" description="Disordered" evidence="9">
    <location>
        <begin position="991"/>
        <end position="1011"/>
    </location>
</feature>
<organism evidence="12 13">
    <name type="scientific">Saccharothrix hoggarensis</name>
    <dbReference type="NCBI Taxonomy" id="913853"/>
    <lineage>
        <taxon>Bacteria</taxon>
        <taxon>Bacillati</taxon>
        <taxon>Actinomycetota</taxon>
        <taxon>Actinomycetes</taxon>
        <taxon>Pseudonocardiales</taxon>
        <taxon>Pseudonocardiaceae</taxon>
        <taxon>Saccharothrix</taxon>
    </lineage>
</organism>
<dbReference type="InterPro" id="IPR014030">
    <property type="entry name" value="Ketoacyl_synth_N"/>
</dbReference>
<evidence type="ECO:0000256" key="7">
    <source>
        <dbReference type="ARBA" id="ARBA00022801"/>
    </source>
</evidence>
<dbReference type="InterPro" id="IPR010071">
    <property type="entry name" value="AA_adenyl_dom"/>
</dbReference>
<dbReference type="Gene3D" id="3.30.559.30">
    <property type="entry name" value="Nonribosomal peptide synthetase, condensation domain"/>
    <property type="match status" value="1"/>
</dbReference>
<keyword evidence="7" id="KW-0378">Hydrolase</keyword>
<dbReference type="Pfam" id="PF13193">
    <property type="entry name" value="AMP-binding_C"/>
    <property type="match status" value="1"/>
</dbReference>
<comment type="pathway">
    <text evidence="2">Antibiotic biosynthesis.</text>
</comment>
<keyword evidence="8" id="KW-0326">Glycosidase</keyword>
<dbReference type="NCBIfam" id="TIGR01733">
    <property type="entry name" value="AA-adenyl-dom"/>
    <property type="match status" value="1"/>
</dbReference>
<keyword evidence="6" id="KW-0677">Repeat</keyword>
<dbReference type="PROSITE" id="PS52004">
    <property type="entry name" value="KS3_2"/>
    <property type="match status" value="1"/>
</dbReference>
<dbReference type="Gene3D" id="3.40.50.980">
    <property type="match status" value="2"/>
</dbReference>
<dbReference type="InterPro" id="IPR001242">
    <property type="entry name" value="Condensation_dom"/>
</dbReference>
<evidence type="ECO:0000256" key="1">
    <source>
        <dbReference type="ARBA" id="ARBA00001957"/>
    </source>
</evidence>
<dbReference type="PANTHER" id="PTHR45527:SF1">
    <property type="entry name" value="FATTY ACID SYNTHASE"/>
    <property type="match status" value="1"/>
</dbReference>
<comment type="caution">
    <text evidence="12">The sequence shown here is derived from an EMBL/GenBank/DDBJ whole genome shotgun (WGS) entry which is preliminary data.</text>
</comment>
<keyword evidence="13" id="KW-1185">Reference proteome</keyword>
<dbReference type="Pfam" id="PF00109">
    <property type="entry name" value="ketoacyl-synt"/>
    <property type="match status" value="1"/>
</dbReference>
<evidence type="ECO:0000259" key="10">
    <source>
        <dbReference type="PROSITE" id="PS50075"/>
    </source>
</evidence>
<dbReference type="SUPFAM" id="SSF52777">
    <property type="entry name" value="CoA-dependent acyltransferases"/>
    <property type="match status" value="2"/>
</dbReference>
<dbReference type="RefSeq" id="WP_380724699.1">
    <property type="nucleotide sequence ID" value="NZ_JBHTLK010000099.1"/>
</dbReference>
<keyword evidence="3" id="KW-0596">Phosphopantetheine</keyword>
<dbReference type="InterPro" id="IPR023213">
    <property type="entry name" value="CAT-like_dom_sf"/>
</dbReference>
<evidence type="ECO:0000313" key="13">
    <source>
        <dbReference type="Proteomes" id="UP001597168"/>
    </source>
</evidence>
<feature type="domain" description="Carrier" evidence="10">
    <location>
        <begin position="1011"/>
        <end position="1086"/>
    </location>
</feature>
<dbReference type="InterPro" id="IPR020845">
    <property type="entry name" value="AMP-binding_CS"/>
</dbReference>
<feature type="compositionally biased region" description="Basic and acidic residues" evidence="9">
    <location>
        <begin position="1002"/>
        <end position="1011"/>
    </location>
</feature>
<evidence type="ECO:0000256" key="3">
    <source>
        <dbReference type="ARBA" id="ARBA00022450"/>
    </source>
</evidence>
<dbReference type="SMART" id="SM01294">
    <property type="entry name" value="PKS_PP_betabranch"/>
    <property type="match status" value="1"/>
</dbReference>
<keyword evidence="5" id="KW-0808">Transferase</keyword>
<evidence type="ECO:0000256" key="2">
    <source>
        <dbReference type="ARBA" id="ARBA00004792"/>
    </source>
</evidence>
<evidence type="ECO:0000256" key="5">
    <source>
        <dbReference type="ARBA" id="ARBA00022679"/>
    </source>
</evidence>
<dbReference type="InterPro" id="IPR020841">
    <property type="entry name" value="PKS_Beta-ketoAc_synthase_dom"/>
</dbReference>
<dbReference type="InterPro" id="IPR025110">
    <property type="entry name" value="AMP-bd_C"/>
</dbReference>
<evidence type="ECO:0000256" key="6">
    <source>
        <dbReference type="ARBA" id="ARBA00022737"/>
    </source>
</evidence>
<dbReference type="PROSITE" id="PS01247">
    <property type="entry name" value="IUNH"/>
    <property type="match status" value="1"/>
</dbReference>
<dbReference type="CDD" id="cd12116">
    <property type="entry name" value="A_NRPS_Ta1_like"/>
    <property type="match status" value="1"/>
</dbReference>
<comment type="cofactor">
    <cofactor evidence="1">
        <name>pantetheine 4'-phosphate</name>
        <dbReference type="ChEBI" id="CHEBI:47942"/>
    </cofactor>
</comment>
<dbReference type="SUPFAM" id="SSF47336">
    <property type="entry name" value="ACP-like"/>
    <property type="match status" value="1"/>
</dbReference>
<evidence type="ECO:0000256" key="9">
    <source>
        <dbReference type="SAM" id="MobiDB-lite"/>
    </source>
</evidence>
<dbReference type="InterPro" id="IPR045851">
    <property type="entry name" value="AMP-bd_C_sf"/>
</dbReference>
<dbReference type="InterPro" id="IPR014031">
    <property type="entry name" value="Ketoacyl_synth_C"/>
</dbReference>
<dbReference type="PROSITE" id="PS50075">
    <property type="entry name" value="CARRIER"/>
    <property type="match status" value="1"/>
</dbReference>
<dbReference type="Gene3D" id="2.30.38.10">
    <property type="entry name" value="Luciferase, Domain 3"/>
    <property type="match status" value="1"/>
</dbReference>
<dbReference type="Gene3D" id="1.10.1240.100">
    <property type="match status" value="1"/>
</dbReference>
<sequence length="1758" mass="190705">MPSTPSGRERTNGRGGVGMTLPDIVRGYDEGLLSTADALAALRQHAGHPLSEGQRGLWALHKMEPDTYSYNVPVCLACEDVDRAALEQALHDTVERYPILSSRVRDGVDGPRLVPFGVDGFRVEHADIAHVSPDDLVEHLKERARRPFDLADEPLVRISVLTRAEAEVYVLVVVHHLILDGPSLRVVLDTLLRAYQARVTGGEAPPPPDAAPYDEFVAWERDFLGDARAERDRQYWKRELAGRVPLTGLPTEVTLGPDAPHEGEVCVRRLSEAQAAAVTSFATANGLIPAVFLLAVFKTLLHRYTGQEDVVVGMPVSGRPSERFESSVGYFINTLPIRSRPVASDGFAEFALRVQSTVFEAIDHQAYPFPHIVRDLGDRDDLRAPVFQVAYNYQNFSLNGHLRGLARELRGTWPFRVVEGLHQVGEYDLTLDVVPGDGLELVWKYHPTAFSADTVARMADHFATLVEAVTAAGRATLGGLDLVGPAERRLVLDEWNRTDVDVPEDRTVWDLFAERADADPDRPAVTCGERTLTYRELADRAAALADALARRGVAAGDNVGVCFERSLDLVVGLLAVVKLGAAYVPLDPDFPAERLSYMIGDSGADLVVCHEAVAELLSTVDTHGARLHVVDRPDDAEPAPRAARPGPTTPAVAYVIYTSGSTGQPKGVVVPHRALTNFLLAMTRTLDVTPDDRLLAVTTYSFDIAALELYLPLITGGHCRICDPTTVKDATALAAEVDRWRPTVMQATPTTWAMLLRVGWRNTSGTKVLCGGEALPESLKDQLVARGEAWNLYGPTETTIWSTAKRLNRDEPVTIGTPIANTRLYVVDRDLRPVPVGVAGELCIAGRGVALGYHGKPELTAERFVDDPFTPGGHLYRTGDVARWLPTGEVALLGRMDNQVKLRGYRIELGEVEAALDGYPDVDRSVVVVDREGRSERLAAYYTLRGDRRDAIDPKALRAHLAKTLPAYMVPSAFVALDAFPLTANGKVDRARLGDPGGREPVATRRSADAVRSPHVERTVRRIVSEALGRDDVDRDEGFFEAGGDSFLAIDVVEHLNRAFGCALRPTTLFAHPSIAAMSRHLEGLLPSEAPEPAPTARVDAPATSRRRDRHTDRDLGRDHDRDRDPGLDDAIAVIGMSCRFPGSKDHREFWRNLKEGRSGSTFWTPDELRALGVPDELIARPGYVPQRSVVEDKAEFEPAFFGISPRDAELMDPQGRLLLLHAWKALEDAGYRPEDVPRTSVHTATSNNFYQAFLPSLMANAAGTRVLADTEGYAAWLFAQGGTVPTMISSKLGLRGPSMAVSTNCSSALSGVHLACQGLLSGEVDQALVGAASLVSTMELGYVHQPGLNFSSDGRCRPFDDAADGMVGGEGVGVVVLKRARDAFADGDHVYCLIRGVAVNNDGGDKAGFYAPSVRGQVDVIRGALDRAGVNPESIRYVEAHGTGTKLGDPIEVAALTEAYRHYTDRDRFCAIGSVKSNIGHLDAAAGIAGLIKLALGLHHGEIPRTLHCDVPNTGIDWENSPFFVADRNIPLDGAEPVRAGLSSFGVGGTNVHAVLEQVGPRTAPPSDGRTHLVVLSAPDRERLRARARDLVEFLPEYRAEGGDLASLAYTLQTGRRAMAARVAFVADDLDALAVRLEDYAGGGVPEGAIDGEVRRQDDQLVSLFARNDRLRELTGEWLRQGGWDEVAPLWVSGIDVDWALCHGPTPPARVSLPTFPFDTKPFWPATPDRTRPATVPTTPPAAVRDSGPTAVRDGGP</sequence>
<evidence type="ECO:0000313" key="12">
    <source>
        <dbReference type="EMBL" id="MFD1149289.1"/>
    </source>
</evidence>
<dbReference type="Pfam" id="PF00668">
    <property type="entry name" value="Condensation"/>
    <property type="match status" value="1"/>
</dbReference>
<feature type="compositionally biased region" description="Low complexity" evidence="9">
    <location>
        <begin position="1734"/>
        <end position="1747"/>
    </location>
</feature>